<name>A0ABY4ZWB4_9CAUL</name>
<organism evidence="2 3">
    <name type="scientific">Caulobacter segnis</name>
    <dbReference type="NCBI Taxonomy" id="88688"/>
    <lineage>
        <taxon>Bacteria</taxon>
        <taxon>Pseudomonadati</taxon>
        <taxon>Pseudomonadota</taxon>
        <taxon>Alphaproteobacteria</taxon>
        <taxon>Caulobacterales</taxon>
        <taxon>Caulobacteraceae</taxon>
        <taxon>Caulobacter</taxon>
    </lineage>
</organism>
<evidence type="ECO:0000256" key="1">
    <source>
        <dbReference type="SAM" id="Phobius"/>
    </source>
</evidence>
<accession>A0ABY4ZWB4</accession>
<dbReference type="Proteomes" id="UP001057520">
    <property type="component" value="Chromosome"/>
</dbReference>
<gene>
    <name evidence="2" type="ORF">MZV50_01020</name>
</gene>
<keyword evidence="1" id="KW-1133">Transmembrane helix</keyword>
<proteinExistence type="predicted"/>
<keyword evidence="3" id="KW-1185">Reference proteome</keyword>
<evidence type="ECO:0000313" key="2">
    <source>
        <dbReference type="EMBL" id="USQ96216.1"/>
    </source>
</evidence>
<evidence type="ECO:0000313" key="3">
    <source>
        <dbReference type="Proteomes" id="UP001057520"/>
    </source>
</evidence>
<feature type="transmembrane region" description="Helical" evidence="1">
    <location>
        <begin position="45"/>
        <end position="64"/>
    </location>
</feature>
<protein>
    <submittedName>
        <fullName evidence="2">Uncharacterized protein</fullName>
    </submittedName>
</protein>
<sequence>MKFQADIVSVGKGSNVVIRTYVAEHGGTVFISAPTQRQKKLRSRIMALAVIVAVGASAGMVQAFNDRQHADAARMWTP</sequence>
<keyword evidence="1" id="KW-0472">Membrane</keyword>
<reference evidence="2 3" key="1">
    <citation type="submission" date="2022-04" db="EMBL/GenBank/DDBJ databases">
        <title>Genome sequence of soybean root-associated Caulobacter segnis RL271.</title>
        <authorList>
            <person name="Longley R."/>
            <person name="Bonito G."/>
            <person name="Trigodet F."/>
            <person name="Crosson S."/>
            <person name="Fiebig A."/>
        </authorList>
    </citation>
    <scope>NUCLEOTIDE SEQUENCE [LARGE SCALE GENOMIC DNA]</scope>
    <source>
        <strain evidence="2 3">RL271</strain>
    </source>
</reference>
<dbReference type="EMBL" id="CP096040">
    <property type="protein sequence ID" value="USQ96216.1"/>
    <property type="molecule type" value="Genomic_DNA"/>
</dbReference>
<keyword evidence="1" id="KW-0812">Transmembrane</keyword>